<keyword evidence="5 7" id="KW-0472">Membrane</keyword>
<dbReference type="EMBL" id="CP000473">
    <property type="protein sequence ID" value="ABJ84989.1"/>
    <property type="molecule type" value="Genomic_DNA"/>
</dbReference>
<sequence length="848" mass="90976">MSEFFRRLRYLLNRRRFDRELAGDLEFHREMAARENRPFSNTLHLREEAREAWGWTWIDRLSQDLCYAFRLLRKSPGFTLAAVLILSIGIGVNIAAFGFFNLMVLRPLPVRDPATLVRFQRLSPKGYASVLPYPEMAFFREHATTLSTVLAWTPSTLRMEHEQGPLKAQFVTANFFSELGATAGLGRLFDSSDDKTNGGGPVVVLSYAFWQSHFGADASIVGKTIRLNDRPVTVLGIASSEFSGLSLEGPELWLPITQHPYLVNGSKLLTDYSVEGSGVTVWGRLRPGLTPKAAGEELRSLAAALRLGHPNDIWENESLPGSPGAYATSAFNQSHHGTGTKDSNKMVPVAALAAALVLLILAVACGNLGSLVLARGVARAREITIRAAIGAGTSRLVRQLFTESLLLGALGSVGGLGLGYVVLRGLMAVSGTPAWMDPAPDWRVMLFAIALGFLAAILFGLTPAFQVVRQRHQATLVRQILIGAQVAASCVLLIVAGLLVQTLNHASGDPGFAYRQVVSIDPSLGNNGYPPAKAWAYINTLESRLRALPGVESVSSASTPPLGKKTVTIGLEIGGRPISIHPNSIEPGYFQTVNIPLLRGRDLMRGVTDGIVVSQSLALAAWPGKDPLNQQLDLDGRKYTVVGVSGNARVAQLEDRESTEAYFLAGAADMPSMVVLVKASRRPEEVASAVASIAKAVDSGIIPEVQLMRTSFDNRLRGAQYSALSVSVLALVALFLACLGIVGLVAYAVSQRTKEIAIRMALGARPSHVFAIVMGQFTRPVVVGLLVGLGGAVALSRILRQVLFGVGSFDPVAYLGAIGLFTATVALASLFPARRALLVDPIRALRND</sequence>
<reference evidence="10" key="1">
    <citation type="submission" date="2006-10" db="EMBL/GenBank/DDBJ databases">
        <title>Complete sequence of Solibacter usitatus Ellin6076.</title>
        <authorList>
            <consortium name="US DOE Joint Genome Institute"/>
            <person name="Copeland A."/>
            <person name="Lucas S."/>
            <person name="Lapidus A."/>
            <person name="Barry K."/>
            <person name="Detter J.C."/>
            <person name="Glavina del Rio T."/>
            <person name="Hammon N."/>
            <person name="Israni S."/>
            <person name="Dalin E."/>
            <person name="Tice H."/>
            <person name="Pitluck S."/>
            <person name="Thompson L.S."/>
            <person name="Brettin T."/>
            <person name="Bruce D."/>
            <person name="Han C."/>
            <person name="Tapia R."/>
            <person name="Gilna P."/>
            <person name="Schmutz J."/>
            <person name="Larimer F."/>
            <person name="Land M."/>
            <person name="Hauser L."/>
            <person name="Kyrpides N."/>
            <person name="Mikhailova N."/>
            <person name="Janssen P.H."/>
            <person name="Kuske C.R."/>
            <person name="Richardson P."/>
        </authorList>
    </citation>
    <scope>NUCLEOTIDE SEQUENCE</scope>
    <source>
        <strain evidence="10">Ellin6076</strain>
    </source>
</reference>
<evidence type="ECO:0000259" key="9">
    <source>
        <dbReference type="Pfam" id="PF12704"/>
    </source>
</evidence>
<dbReference type="STRING" id="234267.Acid_4024"/>
<dbReference type="InParanoid" id="Q01ZC6"/>
<feature type="transmembrane region" description="Helical" evidence="7">
    <location>
        <begin position="480"/>
        <end position="500"/>
    </location>
</feature>
<gene>
    <name evidence="10" type="ordered locus">Acid_4024</name>
</gene>
<keyword evidence="3 7" id="KW-0812">Transmembrane</keyword>
<comment type="subcellular location">
    <subcellularLocation>
        <location evidence="1">Cell membrane</location>
        <topology evidence="1">Multi-pass membrane protein</topology>
    </subcellularLocation>
</comment>
<feature type="transmembrane region" description="Helical" evidence="7">
    <location>
        <begin position="405"/>
        <end position="423"/>
    </location>
</feature>
<feature type="transmembrane region" description="Helical" evidence="7">
    <location>
        <begin position="78"/>
        <end position="100"/>
    </location>
</feature>
<evidence type="ECO:0000256" key="5">
    <source>
        <dbReference type="ARBA" id="ARBA00023136"/>
    </source>
</evidence>
<comment type="similarity">
    <text evidence="6">Belongs to the ABC-4 integral membrane protein family.</text>
</comment>
<dbReference type="InterPro" id="IPR050250">
    <property type="entry name" value="Macrolide_Exporter_MacB"/>
</dbReference>
<evidence type="ECO:0000259" key="8">
    <source>
        <dbReference type="Pfam" id="PF02687"/>
    </source>
</evidence>
<dbReference type="Pfam" id="PF02687">
    <property type="entry name" value="FtsX"/>
    <property type="match status" value="2"/>
</dbReference>
<feature type="transmembrane region" description="Helical" evidence="7">
    <location>
        <begin position="769"/>
        <end position="792"/>
    </location>
</feature>
<evidence type="ECO:0000256" key="1">
    <source>
        <dbReference type="ARBA" id="ARBA00004651"/>
    </source>
</evidence>
<evidence type="ECO:0000256" key="3">
    <source>
        <dbReference type="ARBA" id="ARBA00022692"/>
    </source>
</evidence>
<feature type="domain" description="ABC3 transporter permease C-terminal" evidence="8">
    <location>
        <begin position="728"/>
        <end position="837"/>
    </location>
</feature>
<feature type="domain" description="MacB-like periplasmic core" evidence="9">
    <location>
        <begin position="492"/>
        <end position="691"/>
    </location>
</feature>
<dbReference type="Pfam" id="PF12704">
    <property type="entry name" value="MacB_PCD"/>
    <property type="match status" value="2"/>
</dbReference>
<feature type="domain" description="MacB-like periplasmic core" evidence="9">
    <location>
        <begin position="79"/>
        <end position="300"/>
    </location>
</feature>
<name>Q01ZC6_SOLUE</name>
<protein>
    <recommendedName>
        <fullName evidence="11">Permease</fullName>
    </recommendedName>
</protein>
<feature type="transmembrane region" description="Helical" evidence="7">
    <location>
        <begin position="349"/>
        <end position="374"/>
    </location>
</feature>
<keyword evidence="4 7" id="KW-1133">Transmembrane helix</keyword>
<dbReference type="KEGG" id="sus:Acid_4024"/>
<evidence type="ECO:0000313" key="10">
    <source>
        <dbReference type="EMBL" id="ABJ84989.1"/>
    </source>
</evidence>
<organism evidence="10">
    <name type="scientific">Solibacter usitatus (strain Ellin6076)</name>
    <dbReference type="NCBI Taxonomy" id="234267"/>
    <lineage>
        <taxon>Bacteria</taxon>
        <taxon>Pseudomonadati</taxon>
        <taxon>Acidobacteriota</taxon>
        <taxon>Terriglobia</taxon>
        <taxon>Bryobacterales</taxon>
        <taxon>Solibacteraceae</taxon>
        <taxon>Candidatus Solibacter</taxon>
    </lineage>
</organism>
<feature type="transmembrane region" description="Helical" evidence="7">
    <location>
        <begin position="721"/>
        <end position="749"/>
    </location>
</feature>
<evidence type="ECO:0000256" key="2">
    <source>
        <dbReference type="ARBA" id="ARBA00022475"/>
    </source>
</evidence>
<feature type="transmembrane region" description="Helical" evidence="7">
    <location>
        <begin position="812"/>
        <end position="833"/>
    </location>
</feature>
<dbReference type="GO" id="GO:0005886">
    <property type="term" value="C:plasma membrane"/>
    <property type="evidence" value="ECO:0007669"/>
    <property type="project" value="UniProtKB-SubCell"/>
</dbReference>
<accession>Q01ZC6</accession>
<dbReference type="PANTHER" id="PTHR30572">
    <property type="entry name" value="MEMBRANE COMPONENT OF TRANSPORTER-RELATED"/>
    <property type="match status" value="1"/>
</dbReference>
<dbReference type="PANTHER" id="PTHR30572:SF4">
    <property type="entry name" value="ABC TRANSPORTER PERMEASE YTRF"/>
    <property type="match status" value="1"/>
</dbReference>
<dbReference type="InterPro" id="IPR003838">
    <property type="entry name" value="ABC3_permease_C"/>
</dbReference>
<dbReference type="HOGENOM" id="CLU_009433_0_0_0"/>
<dbReference type="AlphaFoldDB" id="Q01ZC6"/>
<dbReference type="OrthoDB" id="100233at2"/>
<dbReference type="InterPro" id="IPR025857">
    <property type="entry name" value="MacB_PCD"/>
</dbReference>
<proteinExistence type="inferred from homology"/>
<dbReference type="eggNOG" id="COG0577">
    <property type="taxonomic scope" value="Bacteria"/>
</dbReference>
<feature type="domain" description="ABC3 transporter permease C-terminal" evidence="8">
    <location>
        <begin position="356"/>
        <end position="469"/>
    </location>
</feature>
<feature type="transmembrane region" description="Helical" evidence="7">
    <location>
        <begin position="443"/>
        <end position="468"/>
    </location>
</feature>
<evidence type="ECO:0000256" key="7">
    <source>
        <dbReference type="SAM" id="Phobius"/>
    </source>
</evidence>
<keyword evidence="2" id="KW-1003">Cell membrane</keyword>
<dbReference type="GO" id="GO:0022857">
    <property type="term" value="F:transmembrane transporter activity"/>
    <property type="evidence" value="ECO:0007669"/>
    <property type="project" value="TreeGrafter"/>
</dbReference>
<dbReference type="NCBIfam" id="TIGR03434">
    <property type="entry name" value="ADOP"/>
    <property type="match status" value="1"/>
</dbReference>
<evidence type="ECO:0000256" key="6">
    <source>
        <dbReference type="ARBA" id="ARBA00038076"/>
    </source>
</evidence>
<evidence type="ECO:0000256" key="4">
    <source>
        <dbReference type="ARBA" id="ARBA00022989"/>
    </source>
</evidence>
<dbReference type="InterPro" id="IPR017800">
    <property type="entry name" value="ADOP"/>
</dbReference>
<evidence type="ECO:0008006" key="11">
    <source>
        <dbReference type="Google" id="ProtNLM"/>
    </source>
</evidence>